<sequence length="120" mass="13522">MTPEEQFASRVYRWAAIYGIPVLLLAYFQPVPDPWHLTHLGFAGTALVFQGVFLVIARDPRRFQPLMPVTFFEKLCFGIPAVAFALTGQNEVMTGIFGAIDLLLFALFLVAWRKMVRSTA</sequence>
<accession>A0A7S8F2I1</accession>
<protein>
    <submittedName>
        <fullName evidence="2">Uncharacterized protein</fullName>
    </submittedName>
</protein>
<dbReference type="KEGG" id="qso:IRL76_08045"/>
<dbReference type="Proteomes" id="UP000594459">
    <property type="component" value="Chromosome"/>
</dbReference>
<proteinExistence type="predicted"/>
<evidence type="ECO:0000313" key="3">
    <source>
        <dbReference type="Proteomes" id="UP000594459"/>
    </source>
</evidence>
<dbReference type="AlphaFoldDB" id="A0A7S8F2I1"/>
<evidence type="ECO:0000313" key="2">
    <source>
        <dbReference type="EMBL" id="QPC97855.1"/>
    </source>
</evidence>
<feature type="transmembrane region" description="Helical" evidence="1">
    <location>
        <begin position="69"/>
        <end position="86"/>
    </location>
</feature>
<gene>
    <name evidence="2" type="ORF">IRL76_08045</name>
</gene>
<organism evidence="2 3">
    <name type="scientific">Qipengyuania soli</name>
    <dbReference type="NCBI Taxonomy" id="2782568"/>
    <lineage>
        <taxon>Bacteria</taxon>
        <taxon>Pseudomonadati</taxon>
        <taxon>Pseudomonadota</taxon>
        <taxon>Alphaproteobacteria</taxon>
        <taxon>Sphingomonadales</taxon>
        <taxon>Erythrobacteraceae</taxon>
        <taxon>Qipengyuania</taxon>
    </lineage>
</organism>
<keyword evidence="1" id="KW-1133">Transmembrane helix</keyword>
<evidence type="ECO:0000256" key="1">
    <source>
        <dbReference type="SAM" id="Phobius"/>
    </source>
</evidence>
<dbReference type="RefSeq" id="WP_200980865.1">
    <property type="nucleotide sequence ID" value="NZ_CP064654.1"/>
</dbReference>
<keyword evidence="1" id="KW-0472">Membrane</keyword>
<dbReference type="EMBL" id="CP064654">
    <property type="protein sequence ID" value="QPC97855.1"/>
    <property type="molecule type" value="Genomic_DNA"/>
</dbReference>
<keyword evidence="3" id="KW-1185">Reference proteome</keyword>
<feature type="transmembrane region" description="Helical" evidence="1">
    <location>
        <begin position="12"/>
        <end position="29"/>
    </location>
</feature>
<feature type="transmembrane region" description="Helical" evidence="1">
    <location>
        <begin position="92"/>
        <end position="112"/>
    </location>
</feature>
<feature type="transmembrane region" description="Helical" evidence="1">
    <location>
        <begin position="35"/>
        <end position="57"/>
    </location>
</feature>
<reference evidence="2 3" key="1">
    <citation type="submission" date="2020-11" db="EMBL/GenBank/DDBJ databases">
        <title>The genome sequence of Erythrobacter sp. 6D36.</title>
        <authorList>
            <person name="Liu Y."/>
        </authorList>
    </citation>
    <scope>NUCLEOTIDE SEQUENCE [LARGE SCALE GENOMIC DNA]</scope>
    <source>
        <strain evidence="2 3">6D36</strain>
    </source>
</reference>
<name>A0A7S8F2I1_9SPHN</name>
<keyword evidence="1" id="KW-0812">Transmembrane</keyword>